<evidence type="ECO:0000313" key="7">
    <source>
        <dbReference type="Proteomes" id="UP000316882"/>
    </source>
</evidence>
<dbReference type="EMBL" id="BJMH01000004">
    <property type="protein sequence ID" value="GEB31561.1"/>
    <property type="molecule type" value="Genomic_DNA"/>
</dbReference>
<dbReference type="Gene3D" id="1.10.10.60">
    <property type="entry name" value="Homeodomain-like"/>
    <property type="match status" value="1"/>
</dbReference>
<dbReference type="PANTHER" id="PTHR30055:SF238">
    <property type="entry name" value="MYCOFACTOCIN BIOSYNTHESIS TRANSCRIPTIONAL REGULATOR MFTR-RELATED"/>
    <property type="match status" value="1"/>
</dbReference>
<evidence type="ECO:0000256" key="2">
    <source>
        <dbReference type="ARBA" id="ARBA00023125"/>
    </source>
</evidence>
<keyword evidence="3" id="KW-0804">Transcription</keyword>
<feature type="DNA-binding region" description="H-T-H motif" evidence="4">
    <location>
        <begin position="24"/>
        <end position="43"/>
    </location>
</feature>
<dbReference type="Gene3D" id="1.10.357.10">
    <property type="entry name" value="Tetracycline Repressor, domain 2"/>
    <property type="match status" value="1"/>
</dbReference>
<dbReference type="GO" id="GO:0003700">
    <property type="term" value="F:DNA-binding transcription factor activity"/>
    <property type="evidence" value="ECO:0007669"/>
    <property type="project" value="TreeGrafter"/>
</dbReference>
<dbReference type="InterPro" id="IPR001647">
    <property type="entry name" value="HTH_TetR"/>
</dbReference>
<dbReference type="InterPro" id="IPR009057">
    <property type="entry name" value="Homeodomain-like_sf"/>
</dbReference>
<sequence>MTTRDKIKAVALTQFAKGGYEGTPLSAITKEVGVTTPAVYAFFGSKEDLFLSIFEDVLSNHYHSVKSAIEQAQDGTVEERLYQILRGAFTYHVSQEEETIFYKRAMMFPPASLEDKLKERFGATEEMLTQEIRALLAEGIAAGVIADRPLDDLLDGFLCLMDGLFLQLLYYDESKFEHKLQNIWKLFWSGIAGS</sequence>
<dbReference type="InterPro" id="IPR050109">
    <property type="entry name" value="HTH-type_TetR-like_transc_reg"/>
</dbReference>
<protein>
    <submittedName>
        <fullName evidence="6">TetR family transcriptional regulator</fullName>
    </submittedName>
</protein>
<dbReference type="SUPFAM" id="SSF48498">
    <property type="entry name" value="Tetracyclin repressor-like, C-terminal domain"/>
    <property type="match status" value="1"/>
</dbReference>
<dbReference type="STRING" id="54914.AV540_23295"/>
<keyword evidence="1" id="KW-0805">Transcription regulation</keyword>
<keyword evidence="7" id="KW-1185">Reference proteome</keyword>
<evidence type="ECO:0000259" key="5">
    <source>
        <dbReference type="PROSITE" id="PS50977"/>
    </source>
</evidence>
<dbReference type="SUPFAM" id="SSF46689">
    <property type="entry name" value="Homeodomain-like"/>
    <property type="match status" value="1"/>
</dbReference>
<dbReference type="PANTHER" id="PTHR30055">
    <property type="entry name" value="HTH-TYPE TRANSCRIPTIONAL REGULATOR RUTR"/>
    <property type="match status" value="1"/>
</dbReference>
<evidence type="ECO:0000256" key="3">
    <source>
        <dbReference type="ARBA" id="ARBA00023163"/>
    </source>
</evidence>
<comment type="caution">
    <text evidence="6">The sequence shown here is derived from an EMBL/GenBank/DDBJ whole genome shotgun (WGS) entry which is preliminary data.</text>
</comment>
<dbReference type="RefSeq" id="WP_122965799.1">
    <property type="nucleotide sequence ID" value="NZ_BJMH01000004.1"/>
</dbReference>
<dbReference type="GO" id="GO:0000976">
    <property type="term" value="F:transcription cis-regulatory region binding"/>
    <property type="evidence" value="ECO:0007669"/>
    <property type="project" value="TreeGrafter"/>
</dbReference>
<dbReference type="InterPro" id="IPR036271">
    <property type="entry name" value="Tet_transcr_reg_TetR-rel_C_sf"/>
</dbReference>
<evidence type="ECO:0000313" key="6">
    <source>
        <dbReference type="EMBL" id="GEB31561.1"/>
    </source>
</evidence>
<dbReference type="Pfam" id="PF00440">
    <property type="entry name" value="TetR_N"/>
    <property type="match status" value="1"/>
</dbReference>
<gene>
    <name evidence="6" type="ORF">BPA01_11410</name>
</gene>
<dbReference type="Proteomes" id="UP000316882">
    <property type="component" value="Unassembled WGS sequence"/>
</dbReference>
<keyword evidence="2 4" id="KW-0238">DNA-binding</keyword>
<dbReference type="PRINTS" id="PR00455">
    <property type="entry name" value="HTHTETR"/>
</dbReference>
<feature type="domain" description="HTH tetR-type" evidence="5">
    <location>
        <begin position="1"/>
        <end position="61"/>
    </location>
</feature>
<proteinExistence type="predicted"/>
<name>A0A4Y3PMA4_BREPA</name>
<organism evidence="6 7">
    <name type="scientific">Brevibacillus parabrevis</name>
    <dbReference type="NCBI Taxonomy" id="54914"/>
    <lineage>
        <taxon>Bacteria</taxon>
        <taxon>Bacillati</taxon>
        <taxon>Bacillota</taxon>
        <taxon>Bacilli</taxon>
        <taxon>Bacillales</taxon>
        <taxon>Paenibacillaceae</taxon>
        <taxon>Brevibacillus</taxon>
    </lineage>
</organism>
<evidence type="ECO:0000256" key="1">
    <source>
        <dbReference type="ARBA" id="ARBA00023015"/>
    </source>
</evidence>
<reference evidence="6 7" key="1">
    <citation type="submission" date="2019-06" db="EMBL/GenBank/DDBJ databases">
        <title>Whole genome shotgun sequence of Brevibacillus parabrevis NBRC 12334.</title>
        <authorList>
            <person name="Hosoyama A."/>
            <person name="Uohara A."/>
            <person name="Ohji S."/>
            <person name="Ichikawa N."/>
        </authorList>
    </citation>
    <scope>NUCLEOTIDE SEQUENCE [LARGE SCALE GENOMIC DNA]</scope>
    <source>
        <strain evidence="6 7">NBRC 12334</strain>
    </source>
</reference>
<evidence type="ECO:0000256" key="4">
    <source>
        <dbReference type="PROSITE-ProRule" id="PRU00335"/>
    </source>
</evidence>
<dbReference type="AlphaFoldDB" id="A0A4Y3PMA4"/>
<dbReference type="PROSITE" id="PS50977">
    <property type="entry name" value="HTH_TETR_2"/>
    <property type="match status" value="1"/>
</dbReference>
<accession>A0A4Y3PMA4</accession>